<comment type="caution">
    <text evidence="14">The sequence shown here is derived from an EMBL/GenBank/DDBJ whole genome shotgun (WGS) entry which is preliminary data.</text>
</comment>
<feature type="compositionally biased region" description="Low complexity" evidence="11">
    <location>
        <begin position="621"/>
        <end position="635"/>
    </location>
</feature>
<dbReference type="InterPro" id="IPR045150">
    <property type="entry name" value="CYB561D1/2"/>
</dbReference>
<evidence type="ECO:0000256" key="4">
    <source>
        <dbReference type="ARBA" id="ARBA00022617"/>
    </source>
</evidence>
<protein>
    <recommendedName>
        <fullName evidence="13">Cytochrome b561 domain-containing protein</fullName>
    </recommendedName>
</protein>
<feature type="compositionally biased region" description="Basic and acidic residues" evidence="11">
    <location>
        <begin position="233"/>
        <end position="270"/>
    </location>
</feature>
<feature type="compositionally biased region" description="Polar residues" evidence="11">
    <location>
        <begin position="647"/>
        <end position="659"/>
    </location>
</feature>
<dbReference type="GO" id="GO:0020037">
    <property type="term" value="F:heme binding"/>
    <property type="evidence" value="ECO:0007669"/>
    <property type="project" value="TreeGrafter"/>
</dbReference>
<dbReference type="Proteomes" id="UP000327013">
    <property type="component" value="Unassembled WGS sequence"/>
</dbReference>
<reference evidence="14 15" key="1">
    <citation type="submission" date="2019-06" db="EMBL/GenBank/DDBJ databases">
        <title>A chromosomal-level reference genome of Carpinus fangiana (Coryloideae, Betulaceae).</title>
        <authorList>
            <person name="Yang X."/>
            <person name="Wang Z."/>
            <person name="Zhang L."/>
            <person name="Hao G."/>
            <person name="Liu J."/>
            <person name="Yang Y."/>
        </authorList>
    </citation>
    <scope>NUCLEOTIDE SEQUENCE [LARGE SCALE GENOMIC DNA]</scope>
    <source>
        <strain evidence="14">Cfa_2016G</strain>
        <tissue evidence="14">Leaf</tissue>
    </source>
</reference>
<evidence type="ECO:0000256" key="3">
    <source>
        <dbReference type="ARBA" id="ARBA00022448"/>
    </source>
</evidence>
<dbReference type="AlphaFoldDB" id="A0A5N6KW28"/>
<dbReference type="EMBL" id="VIBQ01000014">
    <property type="protein sequence ID" value="KAB8349724.1"/>
    <property type="molecule type" value="Genomic_DNA"/>
</dbReference>
<dbReference type="PROSITE" id="PS50939">
    <property type="entry name" value="CYTOCHROME_B561"/>
    <property type="match status" value="1"/>
</dbReference>
<feature type="compositionally biased region" description="Pro residues" evidence="11">
    <location>
        <begin position="494"/>
        <end position="516"/>
    </location>
</feature>
<feature type="region of interest" description="Disordered" evidence="11">
    <location>
        <begin position="293"/>
        <end position="370"/>
    </location>
</feature>
<comment type="cofactor">
    <cofactor evidence="1">
        <name>heme b</name>
        <dbReference type="ChEBI" id="CHEBI:60344"/>
    </cofactor>
</comment>
<feature type="compositionally biased region" description="Polar residues" evidence="11">
    <location>
        <begin position="450"/>
        <end position="463"/>
    </location>
</feature>
<feature type="compositionally biased region" description="Basic and acidic residues" evidence="11">
    <location>
        <begin position="401"/>
        <end position="424"/>
    </location>
</feature>
<evidence type="ECO:0000256" key="12">
    <source>
        <dbReference type="SAM" id="Phobius"/>
    </source>
</evidence>
<keyword evidence="3" id="KW-0813">Transport</keyword>
<dbReference type="InterPro" id="IPR006593">
    <property type="entry name" value="Cyt_b561/ferric_Rdtase_TM"/>
</dbReference>
<keyword evidence="4" id="KW-0349">Heme</keyword>
<dbReference type="PANTHER" id="PTHR15422:SF24">
    <property type="entry name" value="DOMON RELATED DOMAIN-CONTAINING PROTEIN"/>
    <property type="match status" value="1"/>
</dbReference>
<feature type="region of interest" description="Disordered" evidence="11">
    <location>
        <begin position="401"/>
        <end position="720"/>
    </location>
</feature>
<dbReference type="PANTHER" id="PTHR15422">
    <property type="entry name" value="OS05G0565100 PROTEIN"/>
    <property type="match status" value="1"/>
</dbReference>
<feature type="transmembrane region" description="Helical" evidence="12">
    <location>
        <begin position="85"/>
        <end position="104"/>
    </location>
</feature>
<keyword evidence="6" id="KW-0479">Metal-binding</keyword>
<feature type="domain" description="Cytochrome b561" evidence="13">
    <location>
        <begin position="1"/>
        <end position="180"/>
    </location>
</feature>
<evidence type="ECO:0000313" key="14">
    <source>
        <dbReference type="EMBL" id="KAB8349724.1"/>
    </source>
</evidence>
<organism evidence="14 15">
    <name type="scientific">Carpinus fangiana</name>
    <dbReference type="NCBI Taxonomy" id="176857"/>
    <lineage>
        <taxon>Eukaryota</taxon>
        <taxon>Viridiplantae</taxon>
        <taxon>Streptophyta</taxon>
        <taxon>Embryophyta</taxon>
        <taxon>Tracheophyta</taxon>
        <taxon>Spermatophyta</taxon>
        <taxon>Magnoliopsida</taxon>
        <taxon>eudicotyledons</taxon>
        <taxon>Gunneridae</taxon>
        <taxon>Pentapetalae</taxon>
        <taxon>rosids</taxon>
        <taxon>fabids</taxon>
        <taxon>Fagales</taxon>
        <taxon>Betulaceae</taxon>
        <taxon>Carpinus</taxon>
    </lineage>
</organism>
<feature type="transmembrane region" description="Helical" evidence="12">
    <location>
        <begin position="125"/>
        <end position="144"/>
    </location>
</feature>
<dbReference type="Gene3D" id="1.20.120.1770">
    <property type="match status" value="1"/>
</dbReference>
<keyword evidence="15" id="KW-1185">Reference proteome</keyword>
<dbReference type="SMART" id="SM00665">
    <property type="entry name" value="B561"/>
    <property type="match status" value="1"/>
</dbReference>
<feature type="transmembrane region" description="Helical" evidence="12">
    <location>
        <begin position="150"/>
        <end position="169"/>
    </location>
</feature>
<comment type="subcellular location">
    <subcellularLocation>
        <location evidence="2">Membrane</location>
        <topology evidence="2">Multi-pass membrane protein</topology>
    </subcellularLocation>
</comment>
<evidence type="ECO:0000313" key="15">
    <source>
        <dbReference type="Proteomes" id="UP000327013"/>
    </source>
</evidence>
<dbReference type="GO" id="GO:0046872">
    <property type="term" value="F:metal ion binding"/>
    <property type="evidence" value="ECO:0007669"/>
    <property type="project" value="UniProtKB-KW"/>
</dbReference>
<name>A0A5N6KW28_9ROSI</name>
<evidence type="ECO:0000256" key="2">
    <source>
        <dbReference type="ARBA" id="ARBA00004141"/>
    </source>
</evidence>
<dbReference type="OrthoDB" id="19261at2759"/>
<evidence type="ECO:0000256" key="8">
    <source>
        <dbReference type="ARBA" id="ARBA00022989"/>
    </source>
</evidence>
<dbReference type="GO" id="GO:0140575">
    <property type="term" value="F:transmembrane monodehydroascorbate reductase activity"/>
    <property type="evidence" value="ECO:0007669"/>
    <property type="project" value="InterPro"/>
</dbReference>
<evidence type="ECO:0000256" key="10">
    <source>
        <dbReference type="ARBA" id="ARBA00023136"/>
    </source>
</evidence>
<evidence type="ECO:0000256" key="9">
    <source>
        <dbReference type="ARBA" id="ARBA00023004"/>
    </source>
</evidence>
<gene>
    <name evidence="14" type="ORF">FH972_023739</name>
</gene>
<feature type="transmembrane region" description="Helical" evidence="12">
    <location>
        <begin position="20"/>
        <end position="40"/>
    </location>
</feature>
<evidence type="ECO:0000259" key="13">
    <source>
        <dbReference type="PROSITE" id="PS50939"/>
    </source>
</evidence>
<proteinExistence type="predicted"/>
<evidence type="ECO:0000256" key="5">
    <source>
        <dbReference type="ARBA" id="ARBA00022692"/>
    </source>
</evidence>
<evidence type="ECO:0000256" key="7">
    <source>
        <dbReference type="ARBA" id="ARBA00022982"/>
    </source>
</evidence>
<feature type="compositionally biased region" description="Low complexity" evidence="11">
    <location>
        <begin position="600"/>
        <end position="609"/>
    </location>
</feature>
<dbReference type="GO" id="GO:0016020">
    <property type="term" value="C:membrane"/>
    <property type="evidence" value="ECO:0007669"/>
    <property type="project" value="UniProtKB-SubCell"/>
</dbReference>
<evidence type="ECO:0000256" key="11">
    <source>
        <dbReference type="SAM" id="MobiDB-lite"/>
    </source>
</evidence>
<feature type="region of interest" description="Disordered" evidence="11">
    <location>
        <begin position="223"/>
        <end position="270"/>
    </location>
</feature>
<sequence length="720" mass="77719">MGNRFAGLPEYHHIIVGHGVLAAITFLFIVPSAIFVAGFYHRNPRFALRLHIALQTLTVILTTVIFVLGYFAVGPSRSLTNPHHGIGLAIYLLILVQAIGGWIIKKIEKGKVRYHLPLKLMLHQWIGRGTALLALAQIPIGLTLYGSPAYLFVLYTLVMVGWIITYFVLSYQAKKRSALHYDEQGSYISGVTGTSVSQHPDHHKLKAAAGALGLGAAIAAIRRRTSSGKQHRRTDSGSEMLHGDGSEYDDKYTESRFSDTNQHDESKDHSWRNRLLGAAAGVGGIAALRSFMNRGKDDDRRRRHSESDVSYNRPPLGGSVGTSDMGRIEEGRPGAGSDHWNRVERMEAAQAAGGGRPGMPASENSYFTQYSEEERTGISKYLPGALGGLVAAGGIGKYLERRKSKKEDRRIEEQRRQEHLDEQRYGPPQPLPGQSPYADTPPRRQRRHSYSPTTEVTENTNYNRFAGAPPPVMGGALPGGQQRQTSHGSIMADPHPPPSNIPPPPQTTVMGPPPPGHSADPFNNSSSDVYGASPSAGHRPRRYSDRSGNFINEPLGGPGAASGHSFGNNSGVLSPPPPVLAGGRPSSGSPNREAARKRAQQAGQQQQSPLQPPNRRADTFGSGSPANSAGSGAPGRTYGASPGPSRLTPQQPGMQSNLSLPPGAGDLSTGSPAQVAESGVSSQAYDENRRRRRAERARAEQARQQQRRNRGGGQNRVEFT</sequence>
<dbReference type="CDD" id="cd08760">
    <property type="entry name" value="Cyt_b561_FRRS1_like"/>
    <property type="match status" value="1"/>
</dbReference>
<keyword evidence="5 12" id="KW-0812">Transmembrane</keyword>
<evidence type="ECO:0000256" key="1">
    <source>
        <dbReference type="ARBA" id="ARBA00001970"/>
    </source>
</evidence>
<feature type="compositionally biased region" description="Basic residues" evidence="11">
    <location>
        <begin position="223"/>
        <end position="232"/>
    </location>
</feature>
<feature type="transmembrane region" description="Helical" evidence="12">
    <location>
        <begin position="52"/>
        <end position="73"/>
    </location>
</feature>
<keyword evidence="8 12" id="KW-1133">Transmembrane helix</keyword>
<keyword evidence="9" id="KW-0408">Iron</keyword>
<accession>A0A5N6KW28</accession>
<evidence type="ECO:0000256" key="6">
    <source>
        <dbReference type="ARBA" id="ARBA00022723"/>
    </source>
</evidence>
<keyword evidence="7" id="KW-0249">Electron transport</keyword>
<feature type="transmembrane region" description="Helical" evidence="12">
    <location>
        <begin position="275"/>
        <end position="292"/>
    </location>
</feature>
<keyword evidence="10 12" id="KW-0472">Membrane</keyword>